<evidence type="ECO:0000256" key="1">
    <source>
        <dbReference type="SAM" id="Phobius"/>
    </source>
</evidence>
<keyword evidence="1" id="KW-0472">Membrane</keyword>
<evidence type="ECO:0000313" key="2">
    <source>
        <dbReference type="EMBL" id="KPK64173.1"/>
    </source>
</evidence>
<name>A0A0S8FWX7_UNCW3</name>
<proteinExistence type="predicted"/>
<dbReference type="EMBL" id="LJUJ01000005">
    <property type="protein sequence ID" value="KPK64173.1"/>
    <property type="molecule type" value="Genomic_DNA"/>
</dbReference>
<sequence length="470" mass="53452">MKAGIFERILEFDWSKLPNLLLLIFVFVISRLPLLNLGFGLDADAWRIANSAFDLRYHGVYHASRFPGYPLLEFLNAAVIQFGWVATNSLTMLVSLISVITFVQILKTLDCRKGGLLTITYAFLPLLWQNSTNTMDYMWALCFIMFVWLFLLNKKWVIAGLMMGLTLGSRPQAAVLIPPCLFLIYHHDRNVKDVARFLLASLFATGFLFSPLFLTYGLTFIRHYPAQTSIFQIGYQTIKQIGLPATLSLLILLITSRRGLRSMITEQNRNDMFILLCVILVLISFAATPYHLEYIILAIPFGLMLLYRIGSRPFVVLFSVLLLLHAFVTIGGFQHNVDGEITPRLIAQGAMSSNAGERKQQLVLAENLNQTSIDNHSIVIAGPWLPILAYLDDEVSSTVGVKKMYDSNRPGAGVWNFQRDISYRYLLHLDEVKALKAKNYRIYYITRVREFTEDIHGYDLDDYGAVYLSV</sequence>
<protein>
    <submittedName>
        <fullName evidence="2">Uncharacterized protein</fullName>
    </submittedName>
</protein>
<organism evidence="2 3">
    <name type="scientific">candidate division WOR_3 bacterium SM23_42</name>
    <dbReference type="NCBI Taxonomy" id="1703779"/>
    <lineage>
        <taxon>Bacteria</taxon>
        <taxon>Bacteria division WOR-3</taxon>
    </lineage>
</organism>
<dbReference type="AlphaFoldDB" id="A0A0S8FWX7"/>
<feature type="transmembrane region" description="Helical" evidence="1">
    <location>
        <begin position="197"/>
        <end position="221"/>
    </location>
</feature>
<keyword evidence="1" id="KW-0812">Transmembrane</keyword>
<accession>A0A0S8FWX7</accession>
<feature type="transmembrane region" description="Helical" evidence="1">
    <location>
        <begin position="74"/>
        <end position="102"/>
    </location>
</feature>
<feature type="transmembrane region" description="Helical" evidence="1">
    <location>
        <begin position="20"/>
        <end position="41"/>
    </location>
</feature>
<dbReference type="STRING" id="1703779.AMJ83_04045"/>
<feature type="transmembrane region" description="Helical" evidence="1">
    <location>
        <begin position="272"/>
        <end position="288"/>
    </location>
</feature>
<feature type="transmembrane region" description="Helical" evidence="1">
    <location>
        <begin position="241"/>
        <end position="260"/>
    </location>
</feature>
<comment type="caution">
    <text evidence="2">The sequence shown here is derived from an EMBL/GenBank/DDBJ whole genome shotgun (WGS) entry which is preliminary data.</text>
</comment>
<reference evidence="2 3" key="1">
    <citation type="journal article" date="2015" name="Microbiome">
        <title>Genomic resolution of linkages in carbon, nitrogen, and sulfur cycling among widespread estuary sediment bacteria.</title>
        <authorList>
            <person name="Baker B.J."/>
            <person name="Lazar C.S."/>
            <person name="Teske A.P."/>
            <person name="Dick G.J."/>
        </authorList>
    </citation>
    <scope>NUCLEOTIDE SEQUENCE [LARGE SCALE GENOMIC DNA]</scope>
    <source>
        <strain evidence="2">SM23_42</strain>
    </source>
</reference>
<evidence type="ECO:0000313" key="3">
    <source>
        <dbReference type="Proteomes" id="UP000051373"/>
    </source>
</evidence>
<feature type="transmembrane region" description="Helical" evidence="1">
    <location>
        <begin position="137"/>
        <end position="153"/>
    </location>
</feature>
<keyword evidence="1" id="KW-1133">Transmembrane helix</keyword>
<feature type="transmembrane region" description="Helical" evidence="1">
    <location>
        <begin position="315"/>
        <end position="333"/>
    </location>
</feature>
<gene>
    <name evidence="2" type="ORF">AMJ83_04045</name>
</gene>
<dbReference type="Proteomes" id="UP000051373">
    <property type="component" value="Unassembled WGS sequence"/>
</dbReference>